<dbReference type="PATRIC" id="fig|1565605.3.peg.1463"/>
<dbReference type="InterPro" id="IPR010916">
    <property type="entry name" value="TonB_box_CS"/>
</dbReference>
<dbReference type="SUPFAM" id="SSF56003">
    <property type="entry name" value="Molybdenum cofactor-binding domain"/>
    <property type="match status" value="2"/>
</dbReference>
<sequence length="734" mass="78209">MSVDSASRREFFKAGAGLTLAFYLPVGLAASSRGKAAASPATSSIPLAPNAFVRIGTDDSVTVIAKHLEMGQGTYTGLPTLVAEELDAAWSQMRVEAAPADAKRYNNLLFGPMQATGGSTSIANSFMQMRQAGAAVRAMLVSAAAQRWQVAPESISIHQGVVSHLASGRKARFGELVEAAAQLSVPQEVKLKEPKDFVYIGKHVARMDSKAKINGSAIYTQDIHLPGMLTAVVAHPPRFGAKVKSFDAARAKAVKGVVDVVEIPTGVAVLGKDFWSAKKGRDALVVVWDESAAFRLSSAEITSQYRALLDVPGATARKVGAADTALAAAHTQLSADFSLPYLAHATMEPMNCAIRLDTEGCEVWNGEQSQSTDQSKIAAALGLKPEQVKINMLYAGGSFGRRSSTQSDYPLEAAQIAKAIFKPGKPVLVKLVWTREDDMRAGSYRPQFMHRITAGLDAEGNLVAWKQRIVGQSILVGTALEGFVKDGIDMSSVEGAVNLPYATTNLNVDLHSPKLGVPVLWWRSVGSTHSAFAIESFMDELAHAAQKDPIAFRRKLLTEHPRHLGVIDLAMRASGWDKPLAPGKPGEKRGRGFALHESFNSFVANVAEVTVKPDGSFKVDRVVCAVDCGIAVNPDVVRAQMEGGIGFGLSAALHGEITLNEGQVEQSNFTDYPVLRINEMPHIEVHIMPSAEPPSGVGEPGTPVVAPAVANALFAATGERLRQLPFKLDAAKSA</sequence>
<dbReference type="Pfam" id="PF20256">
    <property type="entry name" value="MoCoBD_2"/>
    <property type="match status" value="2"/>
</dbReference>
<dbReference type="InterPro" id="IPR012368">
    <property type="entry name" value="OxRdtase_Mopterin-bd_su_IorB"/>
</dbReference>
<dbReference type="InterPro" id="IPR037165">
    <property type="entry name" value="AldOxase/xan_DH_Mopterin-bd_sf"/>
</dbReference>
<protein>
    <submittedName>
        <fullName evidence="2">Twin-arginine translocation pathway signal protein</fullName>
    </submittedName>
</protein>
<dbReference type="PROSITE" id="PS51318">
    <property type="entry name" value="TAT"/>
    <property type="match status" value="1"/>
</dbReference>
<evidence type="ECO:0000313" key="2">
    <source>
        <dbReference type="EMBL" id="AJP48269.1"/>
    </source>
</evidence>
<dbReference type="EMBL" id="CP010554">
    <property type="protein sequence ID" value="AJP48269.1"/>
    <property type="molecule type" value="Genomic_DNA"/>
</dbReference>
<dbReference type="InterPro" id="IPR046867">
    <property type="entry name" value="AldOxase/xan_DH_MoCoBD2"/>
</dbReference>
<dbReference type="PROSITE" id="PS00430">
    <property type="entry name" value="TONB_DEPENDENT_REC_1"/>
    <property type="match status" value="1"/>
</dbReference>
<dbReference type="SMART" id="SM01008">
    <property type="entry name" value="Ald_Xan_dh_C"/>
    <property type="match status" value="1"/>
</dbReference>
<dbReference type="AlphaFoldDB" id="A0A0C5J9B6"/>
<reference evidence="2 3" key="1">
    <citation type="journal article" date="2015" name="Genome Announc.">
        <title>Complete Genome Sequence of a Novel Bacterium within the Family Rhodocyclaceae That Degrades Polycyclic Aromatic Hydrocarbons.</title>
        <authorList>
            <person name="Singleton D.R."/>
            <person name="Dickey A.N."/>
            <person name="Scholl E.H."/>
            <person name="Wright F.A."/>
            <person name="Aitken M.D."/>
        </authorList>
    </citation>
    <scope>NUCLEOTIDE SEQUENCE [LARGE SCALE GENOMIC DNA]</scope>
    <source>
        <strain evidence="3">PG1-Ca6</strain>
    </source>
</reference>
<dbReference type="InterPro" id="IPR052516">
    <property type="entry name" value="N-heterocyclic_Hydroxylase"/>
</dbReference>
<dbReference type="Gene3D" id="3.90.1170.50">
    <property type="entry name" value="Aldehyde oxidase/xanthine dehydrogenase, a/b hammerhead"/>
    <property type="match status" value="1"/>
</dbReference>
<dbReference type="KEGG" id="rbu:PG1C_06950"/>
<accession>A0A0C5J9B6</accession>
<dbReference type="GO" id="GO:0016491">
    <property type="term" value="F:oxidoreductase activity"/>
    <property type="evidence" value="ECO:0007669"/>
    <property type="project" value="InterPro"/>
</dbReference>
<dbReference type="PANTHER" id="PTHR47495:SF2">
    <property type="entry name" value="ALDEHYDE DEHYDROGENASE"/>
    <property type="match status" value="1"/>
</dbReference>
<dbReference type="Proteomes" id="UP000061603">
    <property type="component" value="Chromosome"/>
</dbReference>
<evidence type="ECO:0000313" key="3">
    <source>
        <dbReference type="Proteomes" id="UP000061603"/>
    </source>
</evidence>
<name>A0A0C5J9B6_9PROT</name>
<dbReference type="PANTHER" id="PTHR47495">
    <property type="entry name" value="ALDEHYDE DEHYDROGENASE"/>
    <property type="match status" value="1"/>
</dbReference>
<dbReference type="HOGENOM" id="CLU_013917_0_0_4"/>
<dbReference type="Gene3D" id="3.30.365.10">
    <property type="entry name" value="Aldehyde oxidase/xanthine dehydrogenase, molybdopterin binding domain"/>
    <property type="match status" value="4"/>
</dbReference>
<dbReference type="InterPro" id="IPR006311">
    <property type="entry name" value="TAT_signal"/>
</dbReference>
<evidence type="ECO:0000259" key="1">
    <source>
        <dbReference type="SMART" id="SM01008"/>
    </source>
</evidence>
<dbReference type="InterPro" id="IPR000674">
    <property type="entry name" value="Ald_Oxase/Xan_DH_a/b"/>
</dbReference>
<proteinExistence type="predicted"/>
<dbReference type="STRING" id="1565605.PG1C_06950"/>
<dbReference type="RefSeq" id="WP_202636798.1">
    <property type="nucleotide sequence ID" value="NZ_CP010554.1"/>
</dbReference>
<organism evidence="2 3">
    <name type="scientific">Rugosibacter aromaticivorans</name>
    <dbReference type="NCBI Taxonomy" id="1565605"/>
    <lineage>
        <taxon>Bacteria</taxon>
        <taxon>Pseudomonadati</taxon>
        <taxon>Pseudomonadota</taxon>
        <taxon>Betaproteobacteria</taxon>
        <taxon>Nitrosomonadales</taxon>
        <taxon>Sterolibacteriaceae</taxon>
        <taxon>Rugosibacter</taxon>
    </lineage>
</organism>
<dbReference type="Pfam" id="PF02738">
    <property type="entry name" value="MoCoBD_1"/>
    <property type="match status" value="1"/>
</dbReference>
<keyword evidence="3" id="KW-1185">Reference proteome</keyword>
<dbReference type="InterPro" id="IPR008274">
    <property type="entry name" value="AldOxase/xan_DH_MoCoBD1"/>
</dbReference>
<feature type="domain" description="Aldehyde oxidase/xanthine dehydrogenase a/b hammerhead" evidence="1">
    <location>
        <begin position="214"/>
        <end position="292"/>
    </location>
</feature>
<gene>
    <name evidence="2" type="ORF">PG1C_06950</name>
</gene>
<dbReference type="PIRSF" id="PIRSF036389">
    <property type="entry name" value="IOR_B"/>
    <property type="match status" value="1"/>
</dbReference>